<dbReference type="PANTHER" id="PTHR38436:SF1">
    <property type="entry name" value="ESTER CYCLASE"/>
    <property type="match status" value="1"/>
</dbReference>
<protein>
    <recommendedName>
        <fullName evidence="3">Ester cyclase</fullName>
    </recommendedName>
</protein>
<evidence type="ECO:0008006" key="3">
    <source>
        <dbReference type="Google" id="ProtNLM"/>
    </source>
</evidence>
<dbReference type="EMBL" id="BOQL01000021">
    <property type="protein sequence ID" value="GIM67326.1"/>
    <property type="molecule type" value="Genomic_DNA"/>
</dbReference>
<dbReference type="InterPro" id="IPR032710">
    <property type="entry name" value="NTF2-like_dom_sf"/>
</dbReference>
<dbReference type="Proteomes" id="UP000681340">
    <property type="component" value="Unassembled WGS sequence"/>
</dbReference>
<dbReference type="Gene3D" id="3.10.450.50">
    <property type="match status" value="1"/>
</dbReference>
<dbReference type="SUPFAM" id="SSF54427">
    <property type="entry name" value="NTF2-like"/>
    <property type="match status" value="1"/>
</dbReference>
<name>A0A919S9C9_9ACTN</name>
<dbReference type="RefSeq" id="WP_212988685.1">
    <property type="nucleotide sequence ID" value="NZ_BAABEA010000019.1"/>
</dbReference>
<gene>
    <name evidence="1" type="ORF">Aau02nite_26910</name>
</gene>
<proteinExistence type="predicted"/>
<reference evidence="1" key="1">
    <citation type="submission" date="2021-03" db="EMBL/GenBank/DDBJ databases">
        <title>Whole genome shotgun sequence of Actinoplanes auranticolor NBRC 12245.</title>
        <authorList>
            <person name="Komaki H."/>
            <person name="Tamura T."/>
        </authorList>
    </citation>
    <scope>NUCLEOTIDE SEQUENCE</scope>
    <source>
        <strain evidence="1">NBRC 12245</strain>
    </source>
</reference>
<dbReference type="AlphaFoldDB" id="A0A919S9C9"/>
<organism evidence="1 2">
    <name type="scientific">Actinoplanes auranticolor</name>
    <dbReference type="NCBI Taxonomy" id="47988"/>
    <lineage>
        <taxon>Bacteria</taxon>
        <taxon>Bacillati</taxon>
        <taxon>Actinomycetota</taxon>
        <taxon>Actinomycetes</taxon>
        <taxon>Micromonosporales</taxon>
        <taxon>Micromonosporaceae</taxon>
        <taxon>Actinoplanes</taxon>
    </lineage>
</organism>
<dbReference type="PANTHER" id="PTHR38436">
    <property type="entry name" value="POLYKETIDE CYCLASE SNOAL-LIKE DOMAIN"/>
    <property type="match status" value="1"/>
</dbReference>
<evidence type="ECO:0000313" key="1">
    <source>
        <dbReference type="EMBL" id="GIM67326.1"/>
    </source>
</evidence>
<dbReference type="Pfam" id="PF07366">
    <property type="entry name" value="SnoaL"/>
    <property type="match status" value="1"/>
</dbReference>
<keyword evidence="2" id="KW-1185">Reference proteome</keyword>
<comment type="caution">
    <text evidence="1">The sequence shown here is derived from an EMBL/GenBank/DDBJ whole genome shotgun (WGS) entry which is preliminary data.</text>
</comment>
<accession>A0A919S9C9</accession>
<dbReference type="InterPro" id="IPR009959">
    <property type="entry name" value="Cyclase_SnoaL-like"/>
</dbReference>
<evidence type="ECO:0000313" key="2">
    <source>
        <dbReference type="Proteomes" id="UP000681340"/>
    </source>
</evidence>
<sequence>MADLRDLTTRLIDDVWNGAREESVYELVDARYTGDTGDGPEGYLAWHRDRRSSFPDQRFEIVQVLVDGDDVAVRWRGTGTQHGRFGPVPATGRAVDYQGASFMRFADGKVVANWSVNELFTVLQQLGVDVTPPAG</sequence>
<dbReference type="GO" id="GO:0030638">
    <property type="term" value="P:polyketide metabolic process"/>
    <property type="evidence" value="ECO:0007669"/>
    <property type="project" value="InterPro"/>
</dbReference>